<dbReference type="AlphaFoldDB" id="A0A9X3UM99"/>
<accession>A0A9X3UM99</accession>
<dbReference type="InterPro" id="IPR006860">
    <property type="entry name" value="FecR"/>
</dbReference>
<dbReference type="Pfam" id="PF04773">
    <property type="entry name" value="FecR"/>
    <property type="match status" value="1"/>
</dbReference>
<dbReference type="RefSeq" id="WP_267992640.1">
    <property type="nucleotide sequence ID" value="NZ_JAPJZI010000001.1"/>
</dbReference>
<organism evidence="3 4">
    <name type="scientific">Hoeflea prorocentri</name>
    <dbReference type="NCBI Taxonomy" id="1922333"/>
    <lineage>
        <taxon>Bacteria</taxon>
        <taxon>Pseudomonadati</taxon>
        <taxon>Pseudomonadota</taxon>
        <taxon>Alphaproteobacteria</taxon>
        <taxon>Hyphomicrobiales</taxon>
        <taxon>Rhizobiaceae</taxon>
        <taxon>Hoeflea</taxon>
    </lineage>
</organism>
<keyword evidence="1" id="KW-0732">Signal</keyword>
<feature type="signal peptide" evidence="1">
    <location>
        <begin position="1"/>
        <end position="27"/>
    </location>
</feature>
<reference evidence="3" key="1">
    <citation type="submission" date="2022-11" db="EMBL/GenBank/DDBJ databases">
        <title>Draft genome sequence of Hoeflea poritis E7-10 and Hoeflea prorocentri PM5-8, separated from scleractinian coral Porites lutea and marine dinoflagellate.</title>
        <authorList>
            <person name="Zhang G."/>
            <person name="Wei Q."/>
            <person name="Cai L."/>
        </authorList>
    </citation>
    <scope>NUCLEOTIDE SEQUENCE</scope>
    <source>
        <strain evidence="3">PM5-8</strain>
    </source>
</reference>
<proteinExistence type="predicted"/>
<dbReference type="EMBL" id="JAPJZI010000001">
    <property type="protein sequence ID" value="MDA5400815.1"/>
    <property type="molecule type" value="Genomic_DNA"/>
</dbReference>
<evidence type="ECO:0000259" key="2">
    <source>
        <dbReference type="Pfam" id="PF04773"/>
    </source>
</evidence>
<keyword evidence="4" id="KW-1185">Reference proteome</keyword>
<evidence type="ECO:0000313" key="4">
    <source>
        <dbReference type="Proteomes" id="UP001151234"/>
    </source>
</evidence>
<evidence type="ECO:0000256" key="1">
    <source>
        <dbReference type="SAM" id="SignalP"/>
    </source>
</evidence>
<sequence>MNARKLMTMSLAALMAGPLLWTADAYAEAKIGVSAAIRGKVFVRSGAAADQRRASVDESILLQDEVLTKQQSALQILLLDESVFTIGENCEMIIDRFVYDPDQKAGEMSGKVLKGAFRFMSGRIGKANPTKANIETPSATIGIRGTMFEGVVGEDAIKLAKLLGFSTDSADSGKALLVVLRGPGRGTNSLSNNGIIRVGNGAGTKTISSPNYAVFVPGPGQAPIGPIKITDAILEYFDFYLRTLPNGPAFRGDTETGEGLSGQDSFNLPGGDFPPLNDLFDDELFDNQIPEDMDECRDEFCYYEEYEYEFTD</sequence>
<dbReference type="PANTHER" id="PTHR38731">
    <property type="entry name" value="LIPL45-RELATED LIPOPROTEIN-RELATED"/>
    <property type="match status" value="1"/>
</dbReference>
<protein>
    <submittedName>
        <fullName evidence="3">FecR domain-containing protein</fullName>
    </submittedName>
</protein>
<evidence type="ECO:0000313" key="3">
    <source>
        <dbReference type="EMBL" id="MDA5400815.1"/>
    </source>
</evidence>
<comment type="caution">
    <text evidence="3">The sequence shown here is derived from an EMBL/GenBank/DDBJ whole genome shotgun (WGS) entry which is preliminary data.</text>
</comment>
<feature type="domain" description="FecR protein" evidence="2">
    <location>
        <begin position="64"/>
        <end position="154"/>
    </location>
</feature>
<name>A0A9X3UM99_9HYPH</name>
<gene>
    <name evidence="3" type="ORF">OQ273_19735</name>
</gene>
<feature type="chain" id="PRO_5040831542" evidence="1">
    <location>
        <begin position="28"/>
        <end position="312"/>
    </location>
</feature>
<dbReference type="PANTHER" id="PTHR38731:SF1">
    <property type="entry name" value="FECR PROTEIN DOMAIN-CONTAINING PROTEIN"/>
    <property type="match status" value="1"/>
</dbReference>
<dbReference type="Proteomes" id="UP001151234">
    <property type="component" value="Unassembled WGS sequence"/>
</dbReference>